<dbReference type="Proteomes" id="UP001056778">
    <property type="component" value="Chromosome 6"/>
</dbReference>
<organism evidence="1 2">
    <name type="scientific">Holotrichia oblita</name>
    <name type="common">Chafer beetle</name>
    <dbReference type="NCBI Taxonomy" id="644536"/>
    <lineage>
        <taxon>Eukaryota</taxon>
        <taxon>Metazoa</taxon>
        <taxon>Ecdysozoa</taxon>
        <taxon>Arthropoda</taxon>
        <taxon>Hexapoda</taxon>
        <taxon>Insecta</taxon>
        <taxon>Pterygota</taxon>
        <taxon>Neoptera</taxon>
        <taxon>Endopterygota</taxon>
        <taxon>Coleoptera</taxon>
        <taxon>Polyphaga</taxon>
        <taxon>Scarabaeiformia</taxon>
        <taxon>Scarabaeidae</taxon>
        <taxon>Melolonthinae</taxon>
        <taxon>Holotrichia</taxon>
    </lineage>
</organism>
<name>A0ACB9SX12_HOLOL</name>
<keyword evidence="2" id="KW-1185">Reference proteome</keyword>
<proteinExistence type="predicted"/>
<sequence length="280" mass="31260">MIAGHNVADIVVILKTLPTREAVEALGNKVKEDLKNLMKSEVISKGEALSHTTNERGIEINNSFACVRVMVTTIHHNLRKLDPEIHLDQKIMMSHLAAIRHSRWFEENAHHSSIKVLIRLLRDIKSRFEGFEPLNPWMLDLLAHFAIMNNPSRQALPINQAFRRVFQLLAAGLFLPGSAGITDPCEGGNIRIHTAMSLEQQDICCLTAQTLLRVLSHGGYKHILGLEGNASIATEMSIWDGIVVSPLDPAYEKPTEKKEGDEEDEDMEAEVDESMETTDG</sequence>
<comment type="caution">
    <text evidence="1">The sequence shown here is derived from an EMBL/GenBank/DDBJ whole genome shotgun (WGS) entry which is preliminary data.</text>
</comment>
<dbReference type="EMBL" id="CM043020">
    <property type="protein sequence ID" value="KAI4459094.1"/>
    <property type="molecule type" value="Genomic_DNA"/>
</dbReference>
<evidence type="ECO:0000313" key="2">
    <source>
        <dbReference type="Proteomes" id="UP001056778"/>
    </source>
</evidence>
<evidence type="ECO:0000313" key="1">
    <source>
        <dbReference type="EMBL" id="KAI4459094.1"/>
    </source>
</evidence>
<gene>
    <name evidence="1" type="ORF">MML48_6g00017066</name>
</gene>
<reference evidence="1" key="1">
    <citation type="submission" date="2022-04" db="EMBL/GenBank/DDBJ databases">
        <title>Chromosome-scale genome assembly of Holotrichia oblita Faldermann.</title>
        <authorList>
            <person name="Rongchong L."/>
        </authorList>
    </citation>
    <scope>NUCLEOTIDE SEQUENCE</scope>
    <source>
        <strain evidence="1">81SQS9</strain>
    </source>
</reference>
<accession>A0ACB9SX12</accession>
<protein>
    <submittedName>
        <fullName evidence="1">Interleukin enhancer-binding factor</fullName>
    </submittedName>
</protein>